<protein>
    <submittedName>
        <fullName evidence="2">TIGR02281 family clan AA aspartic protease</fullName>
        <ecNumber evidence="2">3.4.23.-</ecNumber>
    </submittedName>
</protein>
<keyword evidence="3" id="KW-1185">Reference proteome</keyword>
<keyword evidence="1" id="KW-1133">Transmembrane helix</keyword>
<dbReference type="GO" id="GO:0008233">
    <property type="term" value="F:peptidase activity"/>
    <property type="evidence" value="ECO:0007669"/>
    <property type="project" value="UniProtKB-KW"/>
</dbReference>
<dbReference type="InterPro" id="IPR034122">
    <property type="entry name" value="Retropepsin-like_bacterial"/>
</dbReference>
<feature type="non-terminal residue" evidence="2">
    <location>
        <position position="1"/>
    </location>
</feature>
<evidence type="ECO:0000313" key="2">
    <source>
        <dbReference type="EMBL" id="TRX00233.1"/>
    </source>
</evidence>
<keyword evidence="2" id="KW-0378">Hydrolase</keyword>
<dbReference type="PROSITE" id="PS00141">
    <property type="entry name" value="ASP_PROTEASE"/>
    <property type="match status" value="1"/>
</dbReference>
<keyword evidence="1" id="KW-0472">Membrane</keyword>
<dbReference type="CDD" id="cd05483">
    <property type="entry name" value="retropepsin_like_bacteria"/>
    <property type="match status" value="1"/>
</dbReference>
<dbReference type="EMBL" id="RYFG02000033">
    <property type="protein sequence ID" value="TRX00233.1"/>
    <property type="molecule type" value="Genomic_DNA"/>
</dbReference>
<dbReference type="InterPro" id="IPR011969">
    <property type="entry name" value="Clan_AA_Asp_peptidase_C"/>
</dbReference>
<gene>
    <name evidence="2" type="ORF">EKO24_006215</name>
</gene>
<sequence>GTICFPTICELNCVIPELRLIREGSESPNQLRTPQENSDLFNKSTYTHSALKSLFISLFILAIFLFLFNLFPNKNKPEVIPGGIILYADIQGHYRGTVLINNVSMPFMIDTGATHTTVPTKLALAAGLPLGASFQAQTAGGVVTAQKTHIDSLKFGTVEINNLEGSVNSYLDEVLIGMNTLKYFKMTTATKTLTLVALTNLEEMTEIEKALPVSLPNQIQVPLSIAAQQTTTKWKKTVTCDGSKCKTLYEQAK</sequence>
<dbReference type="InterPro" id="IPR001969">
    <property type="entry name" value="Aspartic_peptidase_AS"/>
</dbReference>
<comment type="caution">
    <text evidence="2">The sequence shown here is derived from an EMBL/GenBank/DDBJ whole genome shotgun (WGS) entry which is preliminary data.</text>
</comment>
<keyword evidence="2" id="KW-0645">Protease</keyword>
<accession>A0ABY3CCT1</accession>
<feature type="transmembrane region" description="Helical" evidence="1">
    <location>
        <begin position="50"/>
        <end position="71"/>
    </location>
</feature>
<dbReference type="InterPro" id="IPR021109">
    <property type="entry name" value="Peptidase_aspartic_dom_sf"/>
</dbReference>
<dbReference type="Pfam" id="PF13975">
    <property type="entry name" value="gag-asp_proteas"/>
    <property type="match status" value="1"/>
</dbReference>
<evidence type="ECO:0000313" key="3">
    <source>
        <dbReference type="Proteomes" id="UP000733744"/>
    </source>
</evidence>
<keyword evidence="1" id="KW-0812">Transmembrane</keyword>
<dbReference type="Gene3D" id="2.40.70.10">
    <property type="entry name" value="Acid Proteases"/>
    <property type="match status" value="1"/>
</dbReference>
<dbReference type="EC" id="3.4.23.-" evidence="2"/>
<dbReference type="SUPFAM" id="SSF50630">
    <property type="entry name" value="Acid proteases"/>
    <property type="match status" value="1"/>
</dbReference>
<dbReference type="Proteomes" id="UP000733744">
    <property type="component" value="Unassembled WGS sequence"/>
</dbReference>
<evidence type="ECO:0000256" key="1">
    <source>
        <dbReference type="SAM" id="Phobius"/>
    </source>
</evidence>
<dbReference type="GO" id="GO:0006508">
    <property type="term" value="P:proteolysis"/>
    <property type="evidence" value="ECO:0007669"/>
    <property type="project" value="UniProtKB-KW"/>
</dbReference>
<reference evidence="2 3" key="1">
    <citation type="journal article" date="2019" name="Antonie Van Leeuwenhoek">
        <title>Description of 'Ca. Methylobacter oryzae' KRF1, a novel species from the environmentally important Methylobacter clade 2.</title>
        <authorList>
            <person name="Khatri K."/>
            <person name="Mohite J.A."/>
            <person name="Pandit P.S."/>
            <person name="Bahulikar R."/>
            <person name="Rahalkar M.C."/>
        </authorList>
    </citation>
    <scope>NUCLEOTIDE SEQUENCE [LARGE SCALE GENOMIC DNA]</scope>
    <source>
        <strain evidence="2 3">KRF1</strain>
    </source>
</reference>
<proteinExistence type="predicted"/>
<organism evidence="2 3">
    <name type="scientific">Candidatus Methylobacter oryzae</name>
    <dbReference type="NCBI Taxonomy" id="2497749"/>
    <lineage>
        <taxon>Bacteria</taxon>
        <taxon>Pseudomonadati</taxon>
        <taxon>Pseudomonadota</taxon>
        <taxon>Gammaproteobacteria</taxon>
        <taxon>Methylococcales</taxon>
        <taxon>Methylococcaceae</taxon>
        <taxon>Methylobacter</taxon>
    </lineage>
</organism>
<dbReference type="NCBIfam" id="TIGR02281">
    <property type="entry name" value="clan_AA_DTGA"/>
    <property type="match status" value="1"/>
</dbReference>
<name>A0ABY3CCT1_9GAMM</name>
<dbReference type="RefSeq" id="WP_143733185.1">
    <property type="nucleotide sequence ID" value="NZ_RYFG02000033.1"/>
</dbReference>